<protein>
    <recommendedName>
        <fullName evidence="7">DOT1 domain-containing protein</fullName>
    </recommendedName>
</protein>
<keyword evidence="3" id="KW-0808">Transferase</keyword>
<evidence type="ECO:0000256" key="1">
    <source>
        <dbReference type="ARBA" id="ARBA00010633"/>
    </source>
</evidence>
<dbReference type="GO" id="GO:0032259">
    <property type="term" value="P:methylation"/>
    <property type="evidence" value="ECO:0007669"/>
    <property type="project" value="UniProtKB-KW"/>
</dbReference>
<dbReference type="GO" id="GO:0005739">
    <property type="term" value="C:mitochondrion"/>
    <property type="evidence" value="ECO:0007669"/>
    <property type="project" value="TreeGrafter"/>
</dbReference>
<dbReference type="GO" id="GO:1905706">
    <property type="term" value="P:regulation of mitochondrial ATP synthesis coupled proton transport"/>
    <property type="evidence" value="ECO:0007669"/>
    <property type="project" value="TreeGrafter"/>
</dbReference>
<dbReference type="InterPro" id="IPR029063">
    <property type="entry name" value="SAM-dependent_MTases_sf"/>
</dbReference>
<comment type="caution">
    <text evidence="5">The sequence shown here is derived from an EMBL/GenBank/DDBJ whole genome shotgun (WGS) entry which is preliminary data.</text>
</comment>
<name>A0AAE0L857_9CHLO</name>
<gene>
    <name evidence="5" type="ORF">CYMTET_16548</name>
</gene>
<dbReference type="EMBL" id="LGRX02007297">
    <property type="protein sequence ID" value="KAK3275314.1"/>
    <property type="molecule type" value="Genomic_DNA"/>
</dbReference>
<evidence type="ECO:0000313" key="6">
    <source>
        <dbReference type="Proteomes" id="UP001190700"/>
    </source>
</evidence>
<evidence type="ECO:0000313" key="5">
    <source>
        <dbReference type="EMBL" id="KAK3275314.1"/>
    </source>
</evidence>
<keyword evidence="4" id="KW-0949">S-adenosyl-L-methionine</keyword>
<dbReference type="Proteomes" id="UP001190700">
    <property type="component" value="Unassembled WGS sequence"/>
</dbReference>
<sequence>MLATRMALCPSRLVATGVFAGITSDKTTLKSSVALSHNLLRFGLQYHWLSDPTNCEVRQNDFGSTLGRLDVPAHLHFRSSSGQSGEQTGVNSSSPDGCVCGLNPCMMPWCAASSWDSWDGTFVEDDRSLAPYQGTPHAISKSMLELAELSAGETFIDLGAGDGRVMLHALIEFRAGRVLGWELDPAVHALGQAHIKGRIQHQPNLATKISLIQGDARQAELAEAHVVAIYLLPKGHKAMQPHLEQQLPLGCGTRVVAHQWPIPSWDISSRVVTKHGTTLYLYRR</sequence>
<dbReference type="CDD" id="cd02440">
    <property type="entry name" value="AdoMet_MTases"/>
    <property type="match status" value="1"/>
</dbReference>
<accession>A0AAE0L857</accession>
<dbReference type="AlphaFoldDB" id="A0AAE0L857"/>
<dbReference type="PANTHER" id="PTHR13610:SF11">
    <property type="entry name" value="METHYLTRANSFERASE DOMAIN-CONTAINING PROTEIN"/>
    <property type="match status" value="1"/>
</dbReference>
<dbReference type="Gene3D" id="3.40.50.150">
    <property type="entry name" value="Vaccinia Virus protein VP39"/>
    <property type="match status" value="1"/>
</dbReference>
<evidence type="ECO:0000256" key="4">
    <source>
        <dbReference type="ARBA" id="ARBA00022691"/>
    </source>
</evidence>
<organism evidence="5 6">
    <name type="scientific">Cymbomonas tetramitiformis</name>
    <dbReference type="NCBI Taxonomy" id="36881"/>
    <lineage>
        <taxon>Eukaryota</taxon>
        <taxon>Viridiplantae</taxon>
        <taxon>Chlorophyta</taxon>
        <taxon>Pyramimonadophyceae</taxon>
        <taxon>Pyramimonadales</taxon>
        <taxon>Pyramimonadaceae</taxon>
        <taxon>Cymbomonas</taxon>
    </lineage>
</organism>
<keyword evidence="2" id="KW-0489">Methyltransferase</keyword>
<reference evidence="5 6" key="1">
    <citation type="journal article" date="2015" name="Genome Biol. Evol.">
        <title>Comparative Genomics of a Bacterivorous Green Alga Reveals Evolutionary Causalities and Consequences of Phago-Mixotrophic Mode of Nutrition.</title>
        <authorList>
            <person name="Burns J.A."/>
            <person name="Paasch A."/>
            <person name="Narechania A."/>
            <person name="Kim E."/>
        </authorList>
    </citation>
    <scope>NUCLEOTIDE SEQUENCE [LARGE SCALE GENOMIC DNA]</scope>
    <source>
        <strain evidence="5 6">PLY_AMNH</strain>
    </source>
</reference>
<dbReference type="PANTHER" id="PTHR13610">
    <property type="entry name" value="METHYLTRANSFERASE DOMAIN-CONTAINING PROTEIN"/>
    <property type="match status" value="1"/>
</dbReference>
<dbReference type="InterPro" id="IPR026170">
    <property type="entry name" value="FAM173A/B"/>
</dbReference>
<evidence type="ECO:0000256" key="2">
    <source>
        <dbReference type="ARBA" id="ARBA00022603"/>
    </source>
</evidence>
<evidence type="ECO:0000256" key="3">
    <source>
        <dbReference type="ARBA" id="ARBA00022679"/>
    </source>
</evidence>
<proteinExistence type="inferred from homology"/>
<comment type="similarity">
    <text evidence="1">Belongs to the ANT/ATPSC lysine N-methyltransferase family.</text>
</comment>
<keyword evidence="6" id="KW-1185">Reference proteome</keyword>
<evidence type="ECO:0008006" key="7">
    <source>
        <dbReference type="Google" id="ProtNLM"/>
    </source>
</evidence>
<dbReference type="GO" id="GO:0016279">
    <property type="term" value="F:protein-lysine N-methyltransferase activity"/>
    <property type="evidence" value="ECO:0007669"/>
    <property type="project" value="InterPro"/>
</dbReference>
<dbReference type="SUPFAM" id="SSF53335">
    <property type="entry name" value="S-adenosyl-L-methionine-dependent methyltransferases"/>
    <property type="match status" value="1"/>
</dbReference>